<keyword evidence="3" id="KW-1185">Reference proteome</keyword>
<gene>
    <name evidence="2" type="ORF">HK414_24045</name>
</gene>
<dbReference type="Proteomes" id="UP000500826">
    <property type="component" value="Chromosome"/>
</dbReference>
<sequence>MTPSRVPDQATPGNRLAARFLRISAIWLFVGVLLGTYMGVTHDHVDKQIHVHGNLLGWASCALFAAFHRLWPSASESMAGRLHFWLHNIGLLSLVAGLALVARGNATAAPLLGAGSLLLVAACAVFLDVVWRATGHAN</sequence>
<dbReference type="InterPro" id="IPR036927">
    <property type="entry name" value="Cyt_c_oxase-like_su1_sf"/>
</dbReference>
<feature type="transmembrane region" description="Helical" evidence="1">
    <location>
        <begin position="20"/>
        <end position="40"/>
    </location>
</feature>
<reference evidence="2 3" key="1">
    <citation type="submission" date="2020-05" db="EMBL/GenBank/DDBJ databases">
        <title>Ramlibacter rhizophilus sp. nov., isolated from rhizosphere soil of national flower Mugunghwa from South Korea.</title>
        <authorList>
            <person name="Zheng-Fei Y."/>
            <person name="Huan T."/>
        </authorList>
    </citation>
    <scope>NUCLEOTIDE SEQUENCE [LARGE SCALE GENOMIC DNA]</scope>
    <source>
        <strain evidence="2 3">H242</strain>
    </source>
</reference>
<reference evidence="2 3" key="2">
    <citation type="submission" date="2020-05" db="EMBL/GenBank/DDBJ databases">
        <authorList>
            <person name="Khan S.A."/>
            <person name="Jeon C.O."/>
            <person name="Chun B.H."/>
        </authorList>
    </citation>
    <scope>NUCLEOTIDE SEQUENCE [LARGE SCALE GENOMIC DNA]</scope>
    <source>
        <strain evidence="2 3">H242</strain>
    </source>
</reference>
<feature type="transmembrane region" description="Helical" evidence="1">
    <location>
        <begin position="108"/>
        <end position="131"/>
    </location>
</feature>
<accession>A0ABX6P5H3</accession>
<dbReference type="Gene3D" id="1.20.210.10">
    <property type="entry name" value="Cytochrome c oxidase-like, subunit I domain"/>
    <property type="match status" value="1"/>
</dbReference>
<evidence type="ECO:0000313" key="2">
    <source>
        <dbReference type="EMBL" id="QJW85338.1"/>
    </source>
</evidence>
<feature type="transmembrane region" description="Helical" evidence="1">
    <location>
        <begin position="55"/>
        <end position="72"/>
    </location>
</feature>
<organism evidence="2 3">
    <name type="scientific">Ramlibacter terrae</name>
    <dbReference type="NCBI Taxonomy" id="2732511"/>
    <lineage>
        <taxon>Bacteria</taxon>
        <taxon>Pseudomonadati</taxon>
        <taxon>Pseudomonadota</taxon>
        <taxon>Betaproteobacteria</taxon>
        <taxon>Burkholderiales</taxon>
        <taxon>Comamonadaceae</taxon>
        <taxon>Ramlibacter</taxon>
    </lineage>
</organism>
<dbReference type="SUPFAM" id="SSF81442">
    <property type="entry name" value="Cytochrome c oxidase subunit I-like"/>
    <property type="match status" value="1"/>
</dbReference>
<evidence type="ECO:0000256" key="1">
    <source>
        <dbReference type="SAM" id="Phobius"/>
    </source>
</evidence>
<keyword evidence="1" id="KW-0812">Transmembrane</keyword>
<keyword evidence="1" id="KW-1133">Transmembrane helix</keyword>
<feature type="transmembrane region" description="Helical" evidence="1">
    <location>
        <begin position="84"/>
        <end position="102"/>
    </location>
</feature>
<protein>
    <submittedName>
        <fullName evidence="2">Cytochrome-c oxidase</fullName>
    </submittedName>
</protein>
<evidence type="ECO:0000313" key="3">
    <source>
        <dbReference type="Proteomes" id="UP000500826"/>
    </source>
</evidence>
<keyword evidence="1" id="KW-0472">Membrane</keyword>
<proteinExistence type="predicted"/>
<name>A0ABX6P5H3_9BURK</name>
<dbReference type="EMBL" id="CP053418">
    <property type="protein sequence ID" value="QJW85338.1"/>
    <property type="molecule type" value="Genomic_DNA"/>
</dbReference>